<comment type="similarity">
    <text evidence="2 3">Belongs to the cytochrome P450 family.</text>
</comment>
<protein>
    <submittedName>
        <fullName evidence="4">Cytochrome P450</fullName>
    </submittedName>
</protein>
<dbReference type="PRINTS" id="PR00463">
    <property type="entry name" value="EP450I"/>
</dbReference>
<dbReference type="Proteomes" id="UP001595912">
    <property type="component" value="Unassembled WGS sequence"/>
</dbReference>
<evidence type="ECO:0000256" key="1">
    <source>
        <dbReference type="ARBA" id="ARBA00001971"/>
    </source>
</evidence>
<keyword evidence="5" id="KW-1185">Reference proteome</keyword>
<evidence type="ECO:0000256" key="2">
    <source>
        <dbReference type="ARBA" id="ARBA00010617"/>
    </source>
</evidence>
<comment type="cofactor">
    <cofactor evidence="1">
        <name>heme</name>
        <dbReference type="ChEBI" id="CHEBI:30413"/>
    </cofactor>
</comment>
<dbReference type="EMBL" id="JBHSIU010000081">
    <property type="protein sequence ID" value="MFC5005517.1"/>
    <property type="molecule type" value="Genomic_DNA"/>
</dbReference>
<dbReference type="PROSITE" id="PS00086">
    <property type="entry name" value="CYTOCHROME_P450"/>
    <property type="match status" value="1"/>
</dbReference>
<dbReference type="PANTHER" id="PTHR24305:SF166">
    <property type="entry name" value="CYTOCHROME P450 12A4, MITOCHONDRIAL-RELATED"/>
    <property type="match status" value="1"/>
</dbReference>
<keyword evidence="3" id="KW-0560">Oxidoreductase</keyword>
<keyword evidence="3" id="KW-0408">Iron</keyword>
<evidence type="ECO:0000313" key="5">
    <source>
        <dbReference type="Proteomes" id="UP001595912"/>
    </source>
</evidence>
<dbReference type="Gene3D" id="1.10.630.10">
    <property type="entry name" value="Cytochrome P450"/>
    <property type="match status" value="1"/>
</dbReference>
<reference evidence="5" key="1">
    <citation type="journal article" date="2019" name="Int. J. Syst. Evol. Microbiol.">
        <title>The Global Catalogue of Microorganisms (GCM) 10K type strain sequencing project: providing services to taxonomists for standard genome sequencing and annotation.</title>
        <authorList>
            <consortium name="The Broad Institute Genomics Platform"/>
            <consortium name="The Broad Institute Genome Sequencing Center for Infectious Disease"/>
            <person name="Wu L."/>
            <person name="Ma J."/>
        </authorList>
    </citation>
    <scope>NUCLEOTIDE SEQUENCE [LARGE SCALE GENOMIC DNA]</scope>
    <source>
        <strain evidence="5">CGMCC 4.7152</strain>
    </source>
</reference>
<dbReference type="InterPro" id="IPR001128">
    <property type="entry name" value="Cyt_P450"/>
</dbReference>
<keyword evidence="3" id="KW-0479">Metal-binding</keyword>
<dbReference type="PANTHER" id="PTHR24305">
    <property type="entry name" value="CYTOCHROME P450"/>
    <property type="match status" value="1"/>
</dbReference>
<evidence type="ECO:0000313" key="4">
    <source>
        <dbReference type="EMBL" id="MFC5005517.1"/>
    </source>
</evidence>
<keyword evidence="3" id="KW-0349">Heme</keyword>
<dbReference type="InterPro" id="IPR017972">
    <property type="entry name" value="Cyt_P450_CS"/>
</dbReference>
<sequence length="453" mass="49412">MELFDTALRIDAPGPSGVPVVNNFKLIRDSARFLLGRVGRFEQPVVPVTAGNGSIVVVRGREAVKQVFTDTATFQRAEGFFDLPPGRTWSGMFDAVITANGAEHTRRRKLLMPAVHRTAMTHYRAVFADTFERSRFAGADGAPFDLTRECLRISKANLMRCLLGLDDADGLSAFADQIVTLAAEASDPRVLLFKRDLRWSPYGRWLRRVAGAYDQLAALIAQRRAGEPRPDALSILCHAVDEDGDQLTTEEIAGELHGFFAAGFETTAMTMSLALITLLGSPDPDAAPVDPSTVDVDAVVKESQRLLPAVPITLPRRVTATVEVAGSPPVPKGALLFLSPLLEHRNPAVYPQPQVFRPQRWTAGEPGPKQYEFIPFGLGPRRCLGAEFADLQVRTTLALLLERGLPGLVGPRVDYGMVNGVTAGPRRPVPVRPGGPKWTVLTGSVTRVWIRDR</sequence>
<dbReference type="SUPFAM" id="SSF48264">
    <property type="entry name" value="Cytochrome P450"/>
    <property type="match status" value="1"/>
</dbReference>
<proteinExistence type="inferred from homology"/>
<dbReference type="PRINTS" id="PR00385">
    <property type="entry name" value="P450"/>
</dbReference>
<comment type="caution">
    <text evidence="4">The sequence shown here is derived from an EMBL/GenBank/DDBJ whole genome shotgun (WGS) entry which is preliminary data.</text>
</comment>
<dbReference type="InterPro" id="IPR002401">
    <property type="entry name" value="Cyt_P450_E_grp-I"/>
</dbReference>
<keyword evidence="3" id="KW-0503">Monooxygenase</keyword>
<gene>
    <name evidence="4" type="ORF">ACFPIJ_47800</name>
</gene>
<dbReference type="InterPro" id="IPR050121">
    <property type="entry name" value="Cytochrome_P450_monoxygenase"/>
</dbReference>
<accession>A0ABV9W9U5</accession>
<dbReference type="RefSeq" id="WP_380126156.1">
    <property type="nucleotide sequence ID" value="NZ_JBHSIU010000081.1"/>
</dbReference>
<evidence type="ECO:0000256" key="3">
    <source>
        <dbReference type="RuleBase" id="RU000461"/>
    </source>
</evidence>
<dbReference type="InterPro" id="IPR036396">
    <property type="entry name" value="Cyt_P450_sf"/>
</dbReference>
<name>A0ABV9W9U5_9ACTN</name>
<dbReference type="Pfam" id="PF00067">
    <property type="entry name" value="p450"/>
    <property type="match status" value="2"/>
</dbReference>
<organism evidence="4 5">
    <name type="scientific">Dactylosporangium cerinum</name>
    <dbReference type="NCBI Taxonomy" id="1434730"/>
    <lineage>
        <taxon>Bacteria</taxon>
        <taxon>Bacillati</taxon>
        <taxon>Actinomycetota</taxon>
        <taxon>Actinomycetes</taxon>
        <taxon>Micromonosporales</taxon>
        <taxon>Micromonosporaceae</taxon>
        <taxon>Dactylosporangium</taxon>
    </lineage>
</organism>